<evidence type="ECO:0000256" key="5">
    <source>
        <dbReference type="ARBA" id="ARBA00022946"/>
    </source>
</evidence>
<evidence type="ECO:0000256" key="2">
    <source>
        <dbReference type="ARBA" id="ARBA00005687"/>
    </source>
</evidence>
<keyword evidence="3 11" id="KW-0812">Transmembrane</keyword>
<proteinExistence type="inferred from homology"/>
<keyword evidence="13" id="KW-1185">Reference proteome</keyword>
<protein>
    <submittedName>
        <fullName evidence="12">2835_t:CDS:1</fullName>
    </submittedName>
</protein>
<dbReference type="AlphaFoldDB" id="A0A9N8W2P8"/>
<comment type="subcellular location">
    <subcellularLocation>
        <location evidence="1">Mitochondrion inner membrane</location>
    </subcellularLocation>
</comment>
<sequence>MDSLTRLSPGRFWIENVKILLERNVTRCAKTGGLYTLDKFENTSQNITKQFFRNITNDAYSTKNVNSIVRDSHTFSLFNKGQLLAKLRSSCPAAINIHSRSISKRSVTINVDARTKHSPFHTTPSSIHKYTVQTSHVYFPKAFFVKLKPEKSLQRYPWFPLTRLSPFSRLLRCSRPYSNISTTHNRLQQNPNRPHRPTKAELLANATGFFNRMMIRIKYTLMRQVRPFTMDDIMAMFSWVFVGNTLFIIVGTTSFFSLLLATANSLQFQEFIARQIGSYLTRETGITVVFESAIVPNWKEGKISLKNVSVKRSHSSKDYRTPPFVVFAEGEIEEEQCDNNFTMFDLTIEKIDVELSFVRWLDRKGLIKSAVVKGVRGVVDRRSVHWDSCVPYIAQEWRRLAQPGDFEIDSFHIEDLLITIYQPGNFRPYNIAIFHAYLPRLRQQWLMYDMLCAKSITGTFDNCLFSVHSASIREDRLGGEGQWKKMSRLRIDGLNIDHLNTGVPGPFGWICSGSVDLHADLMIPDDTYDDVIKKLVNDIVEKIDDVVVQQKPVVIWRRNDNVDCNWEHHNIDDNISGISGSVNSNEAESQEEEREEQADSMLKADLSVRFHDVKASVPLVAENLSFIDSALIRPIAAYINGNRTLISMKFEIVKNLSDFDGSWTLYDCGLAEDVSIMIGRCFADLTMDEQKRHKRLKRVGVWGLQTMTKNLVNIWDYATGQRGFWHYIGTIPGYA</sequence>
<dbReference type="Pfam" id="PF08118">
    <property type="entry name" value="MDM31_MDM32"/>
    <property type="match status" value="1"/>
</dbReference>
<organism evidence="12 13">
    <name type="scientific">Paraglomus occultum</name>
    <dbReference type="NCBI Taxonomy" id="144539"/>
    <lineage>
        <taxon>Eukaryota</taxon>
        <taxon>Fungi</taxon>
        <taxon>Fungi incertae sedis</taxon>
        <taxon>Mucoromycota</taxon>
        <taxon>Glomeromycotina</taxon>
        <taxon>Glomeromycetes</taxon>
        <taxon>Paraglomerales</taxon>
        <taxon>Paraglomeraceae</taxon>
        <taxon>Paraglomus</taxon>
    </lineage>
</organism>
<keyword evidence="7" id="KW-0496">Mitochondrion</keyword>
<feature type="compositionally biased region" description="Low complexity" evidence="10">
    <location>
        <begin position="577"/>
        <end position="587"/>
    </location>
</feature>
<keyword evidence="6 11" id="KW-1133">Transmembrane helix</keyword>
<evidence type="ECO:0000256" key="10">
    <source>
        <dbReference type="SAM" id="MobiDB-lite"/>
    </source>
</evidence>
<feature type="transmembrane region" description="Helical" evidence="11">
    <location>
        <begin position="233"/>
        <end position="260"/>
    </location>
</feature>
<dbReference type="PANTHER" id="PTHR31068:SF0">
    <property type="entry name" value="MITOCHONDRIAL DISTRIBUTION AND MORPHOLOGY PROTEIN 31"/>
    <property type="match status" value="1"/>
</dbReference>
<dbReference type="EMBL" id="CAJVPJ010000064">
    <property type="protein sequence ID" value="CAG8470024.1"/>
    <property type="molecule type" value="Genomic_DNA"/>
</dbReference>
<keyword evidence="5" id="KW-0809">Transit peptide</keyword>
<evidence type="ECO:0000313" key="13">
    <source>
        <dbReference type="Proteomes" id="UP000789572"/>
    </source>
</evidence>
<dbReference type="Proteomes" id="UP000789572">
    <property type="component" value="Unassembled WGS sequence"/>
</dbReference>
<evidence type="ECO:0000256" key="8">
    <source>
        <dbReference type="ARBA" id="ARBA00023136"/>
    </source>
</evidence>
<evidence type="ECO:0000256" key="11">
    <source>
        <dbReference type="SAM" id="Phobius"/>
    </source>
</evidence>
<reference evidence="12" key="1">
    <citation type="submission" date="2021-06" db="EMBL/GenBank/DDBJ databases">
        <authorList>
            <person name="Kallberg Y."/>
            <person name="Tangrot J."/>
            <person name="Rosling A."/>
        </authorList>
    </citation>
    <scope>NUCLEOTIDE SEQUENCE</scope>
    <source>
        <strain evidence="12">IA702</strain>
    </source>
</reference>
<feature type="region of interest" description="Disordered" evidence="10">
    <location>
        <begin position="577"/>
        <end position="597"/>
    </location>
</feature>
<dbReference type="GO" id="GO:0007005">
    <property type="term" value="P:mitochondrion organization"/>
    <property type="evidence" value="ECO:0007669"/>
    <property type="project" value="InterPro"/>
</dbReference>
<evidence type="ECO:0000256" key="3">
    <source>
        <dbReference type="ARBA" id="ARBA00022692"/>
    </source>
</evidence>
<evidence type="ECO:0000256" key="4">
    <source>
        <dbReference type="ARBA" id="ARBA00022792"/>
    </source>
</evidence>
<keyword evidence="4" id="KW-0999">Mitochondrion inner membrane</keyword>
<evidence type="ECO:0000256" key="9">
    <source>
        <dbReference type="ARBA" id="ARBA00025191"/>
    </source>
</evidence>
<dbReference type="GO" id="GO:0005743">
    <property type="term" value="C:mitochondrial inner membrane"/>
    <property type="evidence" value="ECO:0007669"/>
    <property type="project" value="UniProtKB-SubCell"/>
</dbReference>
<accession>A0A9N8W2P8</accession>
<dbReference type="OrthoDB" id="17678at2759"/>
<evidence type="ECO:0000256" key="7">
    <source>
        <dbReference type="ARBA" id="ARBA00023128"/>
    </source>
</evidence>
<comment type="similarity">
    <text evidence="2">Belongs to the MDM31/MDM32 family.</text>
</comment>
<dbReference type="GO" id="GO:0000001">
    <property type="term" value="P:mitochondrion inheritance"/>
    <property type="evidence" value="ECO:0007669"/>
    <property type="project" value="InterPro"/>
</dbReference>
<name>A0A9N8W2P8_9GLOM</name>
<comment type="function">
    <text evidence="9">Involved in the organization of the mitochondrial membranes and the global structure of the mitochondria. Also required for mitochondrial distribution and mobility as well as for the maintenance of mitochondrial DNA nucleoids structures.</text>
</comment>
<dbReference type="InterPro" id="IPR012571">
    <property type="entry name" value="Mdm31/Mdm32"/>
</dbReference>
<evidence type="ECO:0000313" key="12">
    <source>
        <dbReference type="EMBL" id="CAG8470024.1"/>
    </source>
</evidence>
<dbReference type="PANTHER" id="PTHR31068">
    <property type="entry name" value="MITOCHONDRIAL DISTRIBUTION AND MORPHOLOGY PROTEIN 31"/>
    <property type="match status" value="1"/>
</dbReference>
<feature type="compositionally biased region" description="Acidic residues" evidence="10">
    <location>
        <begin position="588"/>
        <end position="597"/>
    </location>
</feature>
<keyword evidence="8 11" id="KW-0472">Membrane</keyword>
<evidence type="ECO:0000256" key="1">
    <source>
        <dbReference type="ARBA" id="ARBA00004273"/>
    </source>
</evidence>
<gene>
    <name evidence="12" type="ORF">POCULU_LOCUS994</name>
</gene>
<comment type="caution">
    <text evidence="12">The sequence shown here is derived from an EMBL/GenBank/DDBJ whole genome shotgun (WGS) entry which is preliminary data.</text>
</comment>
<evidence type="ECO:0000256" key="6">
    <source>
        <dbReference type="ARBA" id="ARBA00022989"/>
    </source>
</evidence>